<evidence type="ECO:0000256" key="2">
    <source>
        <dbReference type="SAM" id="SignalP"/>
    </source>
</evidence>
<keyword evidence="2" id="KW-0732">Signal</keyword>
<evidence type="ECO:0000313" key="4">
    <source>
        <dbReference type="Proteomes" id="UP001164743"/>
    </source>
</evidence>
<name>A0ABY7D6N2_9BASI</name>
<evidence type="ECO:0000256" key="1">
    <source>
        <dbReference type="SAM" id="MobiDB-lite"/>
    </source>
</evidence>
<feature type="compositionally biased region" description="Basic and acidic residues" evidence="1">
    <location>
        <begin position="345"/>
        <end position="354"/>
    </location>
</feature>
<feature type="region of interest" description="Disordered" evidence="1">
    <location>
        <begin position="191"/>
        <end position="289"/>
    </location>
</feature>
<gene>
    <name evidence="3" type="ORF">PtA15_12A572</name>
</gene>
<feature type="compositionally biased region" description="Polar residues" evidence="1">
    <location>
        <begin position="231"/>
        <end position="244"/>
    </location>
</feature>
<protein>
    <submittedName>
        <fullName evidence="3">Uncharacterized protein</fullName>
    </submittedName>
</protein>
<evidence type="ECO:0000313" key="3">
    <source>
        <dbReference type="EMBL" id="WAQ90582.1"/>
    </source>
</evidence>
<dbReference type="Proteomes" id="UP001164743">
    <property type="component" value="Chromosome 12A"/>
</dbReference>
<feature type="region of interest" description="Disordered" evidence="1">
    <location>
        <begin position="92"/>
        <end position="119"/>
    </location>
</feature>
<dbReference type="GeneID" id="77803090"/>
<proteinExistence type="predicted"/>
<feature type="signal peptide" evidence="2">
    <location>
        <begin position="1"/>
        <end position="19"/>
    </location>
</feature>
<accession>A0ABY7D6N2</accession>
<feature type="chain" id="PRO_5047548735" evidence="2">
    <location>
        <begin position="20"/>
        <end position="489"/>
    </location>
</feature>
<sequence>MRSGISNLGFLLFVTTCIGVNESPQRITRDVLSPWIVDGNTGDTPQVMHSSNWLACGSAGHEQTKEFHLFSKSDSRPPLSSGNWEGIRLRDPPGAHSRTKHGMPLEPHIQTPSTKRRKEDEIRMESYVDPGSPNAPQTIDLFKLEMLQSPDPSTNLDKIPIPVVFGAKLVHSPTPDKPAANRHEPMIQADLAPHGETQPPSTPVHEENARNSFHQMPGNPASIEGNLEEPLQQSESARGTTLSPNPTPDKTARLDEQAMQAVSSHRAERSGSSSVQIEGQAKNLPLDPSTLPIKKRKLRVLETIATDDTVEGSSLHSDPKNVDDSLPTPIIQNRASSRQKKMRKATKDPHRTEALESQPSSSRDGQFTRVKFTYEVLQEENPLPEDGKFIRQLKKLCPDEKKEIVIYESSHKKAFKRFQKCANIMKGSKKAVLAARYKNTRPRRKYITVFQKMLWKNRGIWTDFWAKKTNIKLKKRNTSQHSEKRNVAG</sequence>
<reference evidence="3" key="1">
    <citation type="submission" date="2022-10" db="EMBL/GenBank/DDBJ databases">
        <title>Puccinia triticina Genome sequencing and assembly.</title>
        <authorList>
            <person name="Li C."/>
        </authorList>
    </citation>
    <scope>NUCLEOTIDE SEQUENCE</scope>
    <source>
        <strain evidence="3">Pt15</strain>
    </source>
</reference>
<feature type="compositionally biased region" description="Polar residues" evidence="1">
    <location>
        <begin position="355"/>
        <end position="364"/>
    </location>
</feature>
<dbReference type="EMBL" id="CP110432">
    <property type="protein sequence ID" value="WAQ90582.1"/>
    <property type="molecule type" value="Genomic_DNA"/>
</dbReference>
<feature type="region of interest" description="Disordered" evidence="1">
    <location>
        <begin position="309"/>
        <end position="364"/>
    </location>
</feature>
<keyword evidence="4" id="KW-1185">Reference proteome</keyword>
<organism evidence="3 4">
    <name type="scientific">Puccinia triticina</name>
    <dbReference type="NCBI Taxonomy" id="208348"/>
    <lineage>
        <taxon>Eukaryota</taxon>
        <taxon>Fungi</taxon>
        <taxon>Dikarya</taxon>
        <taxon>Basidiomycota</taxon>
        <taxon>Pucciniomycotina</taxon>
        <taxon>Pucciniomycetes</taxon>
        <taxon>Pucciniales</taxon>
        <taxon>Pucciniaceae</taxon>
        <taxon>Puccinia</taxon>
    </lineage>
</organism>
<dbReference type="RefSeq" id="XP_053026137.1">
    <property type="nucleotide sequence ID" value="XM_053162195.1"/>
</dbReference>